<feature type="compositionally biased region" description="Low complexity" evidence="9">
    <location>
        <begin position="446"/>
        <end position="461"/>
    </location>
</feature>
<accession>A0AAW2YPL2</accession>
<dbReference type="Proteomes" id="UP001431209">
    <property type="component" value="Unassembled WGS sequence"/>
</dbReference>
<feature type="region of interest" description="Disordered" evidence="9">
    <location>
        <begin position="350"/>
        <end position="481"/>
    </location>
</feature>
<dbReference type="CDD" id="cd13118">
    <property type="entry name" value="POLO_box_1"/>
    <property type="match status" value="1"/>
</dbReference>
<dbReference type="InterPro" id="IPR000959">
    <property type="entry name" value="POLO_box_dom"/>
</dbReference>
<dbReference type="SUPFAM" id="SSF82615">
    <property type="entry name" value="Polo-box domain"/>
    <property type="match status" value="2"/>
</dbReference>
<dbReference type="GO" id="GO:0005634">
    <property type="term" value="C:nucleus"/>
    <property type="evidence" value="ECO:0007669"/>
    <property type="project" value="TreeGrafter"/>
</dbReference>
<dbReference type="CDD" id="cd14099">
    <property type="entry name" value="STKc_PLK"/>
    <property type="match status" value="1"/>
</dbReference>
<dbReference type="FunFam" id="3.30.200.20:FF:000091">
    <property type="entry name" value="Serine/threonine-protein kinase PLK"/>
    <property type="match status" value="1"/>
</dbReference>
<dbReference type="Gene3D" id="3.30.200.20">
    <property type="entry name" value="Phosphorylase Kinase, domain 1"/>
    <property type="match status" value="1"/>
</dbReference>
<gene>
    <name evidence="12" type="ORF">AKO1_008166</name>
</gene>
<dbReference type="InterPro" id="IPR011009">
    <property type="entry name" value="Kinase-like_dom_sf"/>
</dbReference>
<dbReference type="SMART" id="SM00220">
    <property type="entry name" value="S_TKc"/>
    <property type="match status" value="1"/>
</dbReference>
<feature type="domain" description="POLO box" evidence="11">
    <location>
        <begin position="561"/>
        <end position="648"/>
    </location>
</feature>
<dbReference type="SUPFAM" id="SSF56112">
    <property type="entry name" value="Protein kinase-like (PK-like)"/>
    <property type="match status" value="1"/>
</dbReference>
<dbReference type="InterPro" id="IPR008271">
    <property type="entry name" value="Ser/Thr_kinase_AS"/>
</dbReference>
<dbReference type="Pfam" id="PF00659">
    <property type="entry name" value="POLO_box"/>
    <property type="match status" value="2"/>
</dbReference>
<dbReference type="InterPro" id="IPR017441">
    <property type="entry name" value="Protein_kinase_ATP_BS"/>
</dbReference>
<name>A0AAW2YPL2_9EUKA</name>
<evidence type="ECO:0000256" key="8">
    <source>
        <dbReference type="RuleBase" id="RU361162"/>
    </source>
</evidence>
<evidence type="ECO:0000256" key="9">
    <source>
        <dbReference type="SAM" id="MobiDB-lite"/>
    </source>
</evidence>
<dbReference type="PROSITE" id="PS50011">
    <property type="entry name" value="PROTEIN_KINASE_DOM"/>
    <property type="match status" value="1"/>
</dbReference>
<sequence>MLATQRPNAVPPATKPKKEDTVPPIIEEVVKRSDGNRSHKYSKIRLLGKGGFATCYEYHSLETGEAFAAKVIDKATLIKDKTKAKLTTEIKIHSSLDHKNIVRFHRYFEDNQFVYILLEVCKCRSLMELMRNMTQLREPEAAFIMYQILVAVKHMHDCMIIHRDLKLGNLFLTERMEVKIGDFGLAAQLDYRNQRKQTLCGTPNYIAPEILRSTGHSYEVDVWSIGVIFYTLLIGTPPFETSSVKETYKNIRDNRYEFPKESRVSETAKDLIKRILVSDPTKRPTVPEILQHKFFTIHFNDISKCPRGLQDYASLCLANIKERSVVPRPVPVTTERAPFRPITTNVQQVRSSVKVEASPGKQPYSLRKKSSPPPPQVQPSRPVSAHVRSVVAPPAQSAPHSSRVVENGKPTESRPRTAIVPTDNQQQVSPGLYRRRPTTSVPTGRPSPTHVQQQPQQQVSVEPPPQSIKQTSPPVTSKAQAAAAAVVVDSKEDSLTQDDQDDLHNMTNMHENLTKSMVVKNEQPIPAAAPIASKHKVDEDGDINLIQEQDQDSALHQTRVWVCKWADFSTKYGLAYQLNCNTTGAHFNDDTKIIWNHDNGQIDYIERVRAKDGSPAFEDTKVYHIDRFPQTLTKKVTLVKHFRLHLDSDGTPAPSSGTNSAHTRTDQRVYVKRWIKTRSAFIFRLSNKVVQVRFHDNTEIILSSEARLVTYTDPSGSCNTFTLSFIANNPNTEINRRLKYTKDILYQLIHKTH</sequence>
<evidence type="ECO:0000259" key="10">
    <source>
        <dbReference type="PROSITE" id="PS50011"/>
    </source>
</evidence>
<dbReference type="GO" id="GO:0005524">
    <property type="term" value="F:ATP binding"/>
    <property type="evidence" value="ECO:0007669"/>
    <property type="project" value="UniProtKB-UniRule"/>
</dbReference>
<keyword evidence="4 7" id="KW-0547">Nucleotide-binding</keyword>
<feature type="domain" description="Protein kinase" evidence="10">
    <location>
        <begin position="41"/>
        <end position="295"/>
    </location>
</feature>
<feature type="region of interest" description="Disordered" evidence="9">
    <location>
        <begin position="1"/>
        <end position="23"/>
    </location>
</feature>
<protein>
    <recommendedName>
        <fullName evidence="8">Serine/threonine-protein kinase PLK</fullName>
        <ecNumber evidence="8">2.7.11.21</ecNumber>
    </recommendedName>
    <alternativeName>
        <fullName evidence="8">Polo-like kinase</fullName>
    </alternativeName>
</protein>
<dbReference type="PANTHER" id="PTHR24345:SF0">
    <property type="entry name" value="CELL CYCLE SERINE_THREONINE-PROTEIN KINASE CDC5_MSD2"/>
    <property type="match status" value="1"/>
</dbReference>
<evidence type="ECO:0000256" key="1">
    <source>
        <dbReference type="ARBA" id="ARBA00022527"/>
    </source>
</evidence>
<organism evidence="12 13">
    <name type="scientific">Acrasis kona</name>
    <dbReference type="NCBI Taxonomy" id="1008807"/>
    <lineage>
        <taxon>Eukaryota</taxon>
        <taxon>Discoba</taxon>
        <taxon>Heterolobosea</taxon>
        <taxon>Tetramitia</taxon>
        <taxon>Eutetramitia</taxon>
        <taxon>Acrasidae</taxon>
        <taxon>Acrasis</taxon>
    </lineage>
</organism>
<evidence type="ECO:0000256" key="4">
    <source>
        <dbReference type="ARBA" id="ARBA00022741"/>
    </source>
</evidence>
<proteinExistence type="inferred from homology"/>
<keyword evidence="3" id="KW-0677">Repeat</keyword>
<dbReference type="GO" id="GO:0004674">
    <property type="term" value="F:protein serine/threonine kinase activity"/>
    <property type="evidence" value="ECO:0007669"/>
    <property type="project" value="UniProtKB-KW"/>
</dbReference>
<keyword evidence="1 8" id="KW-0723">Serine/threonine-protein kinase</keyword>
<dbReference type="EC" id="2.7.11.21" evidence="8"/>
<evidence type="ECO:0000313" key="12">
    <source>
        <dbReference type="EMBL" id="KAL0478574.1"/>
    </source>
</evidence>
<comment type="catalytic activity">
    <reaction evidence="8">
        <text>L-threonyl-[protein] + ATP = O-phospho-L-threonyl-[protein] + ADP + H(+)</text>
        <dbReference type="Rhea" id="RHEA:46608"/>
        <dbReference type="Rhea" id="RHEA-COMP:11060"/>
        <dbReference type="Rhea" id="RHEA-COMP:11605"/>
        <dbReference type="ChEBI" id="CHEBI:15378"/>
        <dbReference type="ChEBI" id="CHEBI:30013"/>
        <dbReference type="ChEBI" id="CHEBI:30616"/>
        <dbReference type="ChEBI" id="CHEBI:61977"/>
        <dbReference type="ChEBI" id="CHEBI:456216"/>
        <dbReference type="EC" id="2.7.11.21"/>
    </reaction>
</comment>
<evidence type="ECO:0000259" key="11">
    <source>
        <dbReference type="PROSITE" id="PS50078"/>
    </source>
</evidence>
<dbReference type="InterPro" id="IPR033695">
    <property type="entry name" value="POLO_box_2"/>
</dbReference>
<feature type="binding site" evidence="7">
    <location>
        <position position="70"/>
    </location>
    <ligand>
        <name>ATP</name>
        <dbReference type="ChEBI" id="CHEBI:30616"/>
    </ligand>
</feature>
<dbReference type="InterPro" id="IPR000719">
    <property type="entry name" value="Prot_kinase_dom"/>
</dbReference>
<dbReference type="Pfam" id="PF00069">
    <property type="entry name" value="Pkinase"/>
    <property type="match status" value="1"/>
</dbReference>
<dbReference type="PROSITE" id="PS00107">
    <property type="entry name" value="PROTEIN_KINASE_ATP"/>
    <property type="match status" value="1"/>
</dbReference>
<feature type="domain" description="POLO box" evidence="11">
    <location>
        <begin position="670"/>
        <end position="750"/>
    </location>
</feature>
<reference evidence="12 13" key="1">
    <citation type="submission" date="2024-03" db="EMBL/GenBank/DDBJ databases">
        <title>The Acrasis kona genome and developmental transcriptomes reveal deep origins of eukaryotic multicellular pathways.</title>
        <authorList>
            <person name="Sheikh S."/>
            <person name="Fu C.-J."/>
            <person name="Brown M.W."/>
            <person name="Baldauf S.L."/>
        </authorList>
    </citation>
    <scope>NUCLEOTIDE SEQUENCE [LARGE SCALE GENOMIC DNA]</scope>
    <source>
        <strain evidence="12 13">ATCC MYA-3509</strain>
    </source>
</reference>
<dbReference type="Gene3D" id="1.10.510.10">
    <property type="entry name" value="Transferase(Phosphotransferase) domain 1"/>
    <property type="match status" value="1"/>
</dbReference>
<evidence type="ECO:0000256" key="3">
    <source>
        <dbReference type="ARBA" id="ARBA00022737"/>
    </source>
</evidence>
<dbReference type="AlphaFoldDB" id="A0AAW2YPL2"/>
<dbReference type="FunFam" id="1.10.510.10:FF:000571">
    <property type="entry name" value="Maternal embryonic leucine zipper kinase"/>
    <property type="match status" value="1"/>
</dbReference>
<dbReference type="PROSITE" id="PS50078">
    <property type="entry name" value="POLO_BOX"/>
    <property type="match status" value="2"/>
</dbReference>
<dbReference type="InterPro" id="IPR036947">
    <property type="entry name" value="POLO_box_dom_sf"/>
</dbReference>
<dbReference type="EMBL" id="JAOPGA020000434">
    <property type="protein sequence ID" value="KAL0478574.1"/>
    <property type="molecule type" value="Genomic_DNA"/>
</dbReference>
<keyword evidence="2 8" id="KW-0808">Transferase</keyword>
<keyword evidence="5 8" id="KW-0418">Kinase</keyword>
<dbReference type="Gene3D" id="3.30.1120.30">
    <property type="entry name" value="POLO box domain"/>
    <property type="match status" value="2"/>
</dbReference>
<feature type="compositionally biased region" description="Polar residues" evidence="9">
    <location>
        <begin position="468"/>
        <end position="478"/>
    </location>
</feature>
<comment type="caution">
    <text evidence="12">The sequence shown here is derived from an EMBL/GenBank/DDBJ whole genome shotgun (WGS) entry which is preliminary data.</text>
</comment>
<evidence type="ECO:0000256" key="2">
    <source>
        <dbReference type="ARBA" id="ARBA00022679"/>
    </source>
</evidence>
<keyword evidence="13" id="KW-1185">Reference proteome</keyword>
<evidence type="ECO:0000313" key="13">
    <source>
        <dbReference type="Proteomes" id="UP001431209"/>
    </source>
</evidence>
<dbReference type="PANTHER" id="PTHR24345">
    <property type="entry name" value="SERINE/THREONINE-PROTEIN KINASE PLK"/>
    <property type="match status" value="1"/>
</dbReference>
<dbReference type="InterPro" id="IPR033701">
    <property type="entry name" value="POLO_box_1"/>
</dbReference>
<evidence type="ECO:0000256" key="7">
    <source>
        <dbReference type="PROSITE-ProRule" id="PRU10141"/>
    </source>
</evidence>
<comment type="similarity">
    <text evidence="8">Belongs to the protein kinase superfamily. Ser/Thr protein kinase family. CDC5/Polo subfamily.</text>
</comment>
<dbReference type="PROSITE" id="PS00108">
    <property type="entry name" value="PROTEIN_KINASE_ST"/>
    <property type="match status" value="1"/>
</dbReference>
<dbReference type="CDD" id="cd13117">
    <property type="entry name" value="POLO_box_2"/>
    <property type="match status" value="1"/>
</dbReference>
<keyword evidence="6 7" id="KW-0067">ATP-binding</keyword>
<evidence type="ECO:0000256" key="5">
    <source>
        <dbReference type="ARBA" id="ARBA00022777"/>
    </source>
</evidence>
<evidence type="ECO:0000256" key="6">
    <source>
        <dbReference type="ARBA" id="ARBA00022840"/>
    </source>
</evidence>